<feature type="region of interest" description="Disordered" evidence="1">
    <location>
        <begin position="44"/>
        <end position="64"/>
    </location>
</feature>
<gene>
    <name evidence="2" type="ORF">QYF61_026727</name>
</gene>
<organism evidence="2 3">
    <name type="scientific">Mycteria americana</name>
    <name type="common">Wood stork</name>
    <dbReference type="NCBI Taxonomy" id="33587"/>
    <lineage>
        <taxon>Eukaryota</taxon>
        <taxon>Metazoa</taxon>
        <taxon>Chordata</taxon>
        <taxon>Craniata</taxon>
        <taxon>Vertebrata</taxon>
        <taxon>Euteleostomi</taxon>
        <taxon>Archelosauria</taxon>
        <taxon>Archosauria</taxon>
        <taxon>Dinosauria</taxon>
        <taxon>Saurischia</taxon>
        <taxon>Theropoda</taxon>
        <taxon>Coelurosauria</taxon>
        <taxon>Aves</taxon>
        <taxon>Neognathae</taxon>
        <taxon>Neoaves</taxon>
        <taxon>Aequornithes</taxon>
        <taxon>Ciconiiformes</taxon>
        <taxon>Ciconiidae</taxon>
        <taxon>Mycteria</taxon>
    </lineage>
</organism>
<sequence>MPPAEPTWLNPGECGVATWRRDQADKLEVSTFWISIPYEQLGHYSCQPGSQGPAPDAEKQSNRDVPDEWEKVNITHNFEQGKKESLVNYSLPNVTSVPGKVMEQILPAITAKHLKDKQGTASRNLQRAHLKPSMHTLLIARLGTYGPDKQKRRQLENRLDYCVHRVTISSTKSTWQLVAGEILEGLVLRPVLFYSFTDGLYNWAKCTLRRFSDYTKGSSREESTQYPRGCSFSSEGFNRLEKWADNESKCKVLMA</sequence>
<comment type="caution">
    <text evidence="2">The sequence shown here is derived from an EMBL/GenBank/DDBJ whole genome shotgun (WGS) entry which is preliminary data.</text>
</comment>
<name>A0AAN7NFT5_MYCAM</name>
<protein>
    <submittedName>
        <fullName evidence="2">Uncharacterized protein</fullName>
    </submittedName>
</protein>
<reference evidence="2 3" key="1">
    <citation type="journal article" date="2023" name="J. Hered.">
        <title>Chromosome-level genome of the wood stork (Mycteria americana) provides insight into avian chromosome evolution.</title>
        <authorList>
            <person name="Flamio R. Jr."/>
            <person name="Ramstad K.M."/>
        </authorList>
    </citation>
    <scope>NUCLEOTIDE SEQUENCE [LARGE SCALE GENOMIC DNA]</scope>
    <source>
        <strain evidence="2">JAX WOST 10</strain>
    </source>
</reference>
<dbReference type="AlphaFoldDB" id="A0AAN7NFT5"/>
<proteinExistence type="predicted"/>
<evidence type="ECO:0000256" key="1">
    <source>
        <dbReference type="SAM" id="MobiDB-lite"/>
    </source>
</evidence>
<dbReference type="Proteomes" id="UP001333110">
    <property type="component" value="Unassembled WGS sequence"/>
</dbReference>
<keyword evidence="3" id="KW-1185">Reference proteome</keyword>
<evidence type="ECO:0000313" key="3">
    <source>
        <dbReference type="Proteomes" id="UP001333110"/>
    </source>
</evidence>
<accession>A0AAN7NFT5</accession>
<dbReference type="EMBL" id="JAUNZN010000011">
    <property type="protein sequence ID" value="KAK4814750.1"/>
    <property type="molecule type" value="Genomic_DNA"/>
</dbReference>
<evidence type="ECO:0000313" key="2">
    <source>
        <dbReference type="EMBL" id="KAK4814750.1"/>
    </source>
</evidence>